<protein>
    <submittedName>
        <fullName evidence="1">Uncharacterized protein</fullName>
    </submittedName>
</protein>
<proteinExistence type="predicted"/>
<dbReference type="EMBL" id="JAQQDW010000205">
    <property type="protein sequence ID" value="MFM0109349.1"/>
    <property type="molecule type" value="Genomic_DNA"/>
</dbReference>
<dbReference type="Proteomes" id="UP001629235">
    <property type="component" value="Unassembled WGS sequence"/>
</dbReference>
<reference evidence="1 2" key="1">
    <citation type="journal article" date="2024" name="Chem. Sci.">
        <title>Discovery of megapolipeptins by genome mining of a Burkholderiales bacteria collection.</title>
        <authorList>
            <person name="Paulo B.S."/>
            <person name="Recchia M.J.J."/>
            <person name="Lee S."/>
            <person name="Fergusson C.H."/>
            <person name="Romanowski S.B."/>
            <person name="Hernandez A."/>
            <person name="Krull N."/>
            <person name="Liu D.Y."/>
            <person name="Cavanagh H."/>
            <person name="Bos A."/>
            <person name="Gray C.A."/>
            <person name="Murphy B.T."/>
            <person name="Linington R.G."/>
            <person name="Eustaquio A.S."/>
        </authorList>
    </citation>
    <scope>NUCLEOTIDE SEQUENCE [LARGE SCALE GENOMIC DNA]</scope>
    <source>
        <strain evidence="1 2">RL18-126-BIB-B</strain>
    </source>
</reference>
<comment type="caution">
    <text evidence="1">The sequence shown here is derived from an EMBL/GenBank/DDBJ whole genome shotgun (WGS) entry which is preliminary data.</text>
</comment>
<keyword evidence="2" id="KW-1185">Reference proteome</keyword>
<accession>A0ACC7NPW9</accession>
<feature type="non-terminal residue" evidence="1">
    <location>
        <position position="148"/>
    </location>
</feature>
<name>A0ACC7NPW9_9BURK</name>
<evidence type="ECO:0000313" key="1">
    <source>
        <dbReference type="EMBL" id="MFM0109349.1"/>
    </source>
</evidence>
<organism evidence="1 2">
    <name type="scientific">Paraburkholderia rhynchosiae</name>
    <dbReference type="NCBI Taxonomy" id="487049"/>
    <lineage>
        <taxon>Bacteria</taxon>
        <taxon>Pseudomonadati</taxon>
        <taxon>Pseudomonadota</taxon>
        <taxon>Betaproteobacteria</taxon>
        <taxon>Burkholderiales</taxon>
        <taxon>Burkholderiaceae</taxon>
        <taxon>Paraburkholderia</taxon>
    </lineage>
</organism>
<evidence type="ECO:0000313" key="2">
    <source>
        <dbReference type="Proteomes" id="UP001629235"/>
    </source>
</evidence>
<gene>
    <name evidence="1" type="ORF">PQR01_39795</name>
</gene>
<sequence length="148" mass="16341">MKWVPRPFRPDVEVNVMKIDNTPLYVPPTQNDNENDSSASSERDSAFPQPPLKNRSSLRNSVGQQAFQQLTNNSRSTGIASRTRREADSTPAAPTHSAKLRSIDSTPSPLNQIGETPVPLRDSSTFTIFGTSEVLQPNSSYSLPQRET</sequence>